<gene>
    <name evidence="4" type="ORF">MUB46_15295</name>
</gene>
<proteinExistence type="inferred from homology"/>
<dbReference type="Pfam" id="PF05163">
    <property type="entry name" value="DinB"/>
    <property type="match status" value="1"/>
</dbReference>
<evidence type="ECO:0000313" key="5">
    <source>
        <dbReference type="Proteomes" id="UP001320898"/>
    </source>
</evidence>
<dbReference type="InterPro" id="IPR007837">
    <property type="entry name" value="DinB"/>
</dbReference>
<name>A0AAW5R3J7_9HYPH</name>
<keyword evidence="2 3" id="KW-0479">Metal-binding</keyword>
<dbReference type="GO" id="GO:0046872">
    <property type="term" value="F:metal ion binding"/>
    <property type="evidence" value="ECO:0007669"/>
    <property type="project" value="UniProtKB-KW"/>
</dbReference>
<evidence type="ECO:0000256" key="2">
    <source>
        <dbReference type="ARBA" id="ARBA00022723"/>
    </source>
</evidence>
<evidence type="ECO:0000256" key="1">
    <source>
        <dbReference type="ARBA" id="ARBA00008635"/>
    </source>
</evidence>
<feature type="binding site" evidence="3">
    <location>
        <position position="133"/>
    </location>
    <ligand>
        <name>a divalent metal cation</name>
        <dbReference type="ChEBI" id="CHEBI:60240"/>
    </ligand>
</feature>
<accession>A0AAW5R3J7</accession>
<dbReference type="PANTHER" id="PTHR37302:SF1">
    <property type="entry name" value="PROTEIN DINB"/>
    <property type="match status" value="1"/>
</dbReference>
<sequence>MKSHFEMMAGYNGWANERLYDAAAAMPDDLYRKEHGAFFGSVHRTLNHILVGDRIWMGRFTRTGGAPTRLDAVLFDDFEELRMARRAEDDRIRAYISGLSATDLAGRFRYRTITNPSDIEQPLSPALTHFFNHQTHHRGQMHCLLTQLAGDAPSLDLILYQRETGIGLD</sequence>
<dbReference type="Gene3D" id="1.20.120.450">
    <property type="entry name" value="dinb family like domain"/>
    <property type="match status" value="1"/>
</dbReference>
<evidence type="ECO:0000256" key="3">
    <source>
        <dbReference type="PIRSR" id="PIRSR607837-1"/>
    </source>
</evidence>
<dbReference type="AlphaFoldDB" id="A0AAW5R3J7"/>
<comment type="caution">
    <text evidence="4">The sequence shown here is derived from an EMBL/GenBank/DDBJ whole genome shotgun (WGS) entry which is preliminary data.</text>
</comment>
<dbReference type="RefSeq" id="WP_261616807.1">
    <property type="nucleotide sequence ID" value="NZ_JALIDZ010000006.1"/>
</dbReference>
<protein>
    <submittedName>
        <fullName evidence="4">DinB family protein</fullName>
    </submittedName>
</protein>
<comment type="similarity">
    <text evidence="1">Belongs to the DinB family.</text>
</comment>
<dbReference type="InterPro" id="IPR034660">
    <property type="entry name" value="DinB/YfiT-like"/>
</dbReference>
<organism evidence="4 5">
    <name type="scientific">Microbaculum marinisediminis</name>
    <dbReference type="NCBI Taxonomy" id="2931392"/>
    <lineage>
        <taxon>Bacteria</taxon>
        <taxon>Pseudomonadati</taxon>
        <taxon>Pseudomonadota</taxon>
        <taxon>Alphaproteobacteria</taxon>
        <taxon>Hyphomicrobiales</taxon>
        <taxon>Tepidamorphaceae</taxon>
        <taxon>Microbaculum</taxon>
    </lineage>
</organism>
<dbReference type="Proteomes" id="UP001320898">
    <property type="component" value="Unassembled WGS sequence"/>
</dbReference>
<evidence type="ECO:0000313" key="4">
    <source>
        <dbReference type="EMBL" id="MCT8973228.1"/>
    </source>
</evidence>
<dbReference type="PANTHER" id="PTHR37302">
    <property type="entry name" value="SLR1116 PROTEIN"/>
    <property type="match status" value="1"/>
</dbReference>
<feature type="binding site" evidence="3">
    <location>
        <position position="137"/>
    </location>
    <ligand>
        <name>a divalent metal cation</name>
        <dbReference type="ChEBI" id="CHEBI:60240"/>
    </ligand>
</feature>
<feature type="binding site" evidence="3">
    <location>
        <position position="48"/>
    </location>
    <ligand>
        <name>a divalent metal cation</name>
        <dbReference type="ChEBI" id="CHEBI:60240"/>
    </ligand>
</feature>
<keyword evidence="5" id="KW-1185">Reference proteome</keyword>
<dbReference type="SUPFAM" id="SSF109854">
    <property type="entry name" value="DinB/YfiT-like putative metalloenzymes"/>
    <property type="match status" value="1"/>
</dbReference>
<reference evidence="4 5" key="1">
    <citation type="submission" date="2022-04" db="EMBL/GenBank/DDBJ databases">
        <authorList>
            <person name="Ye Y.-Q."/>
            <person name="Du Z.-J."/>
        </authorList>
    </citation>
    <scope>NUCLEOTIDE SEQUENCE [LARGE SCALE GENOMIC DNA]</scope>
    <source>
        <strain evidence="4 5">A6E488</strain>
    </source>
</reference>
<dbReference type="EMBL" id="JALIDZ010000006">
    <property type="protein sequence ID" value="MCT8973228.1"/>
    <property type="molecule type" value="Genomic_DNA"/>
</dbReference>